<dbReference type="AlphaFoldDB" id="W1WQL9"/>
<organism evidence="2">
    <name type="scientific">human gut metagenome</name>
    <dbReference type="NCBI Taxonomy" id="408170"/>
    <lineage>
        <taxon>unclassified sequences</taxon>
        <taxon>metagenomes</taxon>
        <taxon>organismal metagenomes</taxon>
    </lineage>
</organism>
<evidence type="ECO:0000256" key="1">
    <source>
        <dbReference type="SAM" id="Phobius"/>
    </source>
</evidence>
<name>W1WQL9_9ZZZZ</name>
<feature type="transmembrane region" description="Helical" evidence="1">
    <location>
        <begin position="22"/>
        <end position="45"/>
    </location>
</feature>
<keyword evidence="1" id="KW-0812">Transmembrane</keyword>
<reference evidence="2" key="1">
    <citation type="submission" date="2013-12" db="EMBL/GenBank/DDBJ databases">
        <title>A Varibaculum cambriense genome reconstructed from a premature infant gut community with otherwise low bacterial novelty that shifts toward anaerobic metabolism during the third week of life.</title>
        <authorList>
            <person name="Brown C.T."/>
            <person name="Sharon I."/>
            <person name="Thomas B.C."/>
            <person name="Castelle C.J."/>
            <person name="Morowitz M.J."/>
            <person name="Banfield J.F."/>
        </authorList>
    </citation>
    <scope>NUCLEOTIDE SEQUENCE</scope>
</reference>
<protein>
    <submittedName>
        <fullName evidence="2">Uncharacterized protein</fullName>
    </submittedName>
</protein>
<keyword evidence="1" id="KW-0472">Membrane</keyword>
<dbReference type="EMBL" id="AZMM01018416">
    <property type="protein sequence ID" value="ETJ20423.1"/>
    <property type="molecule type" value="Genomic_DNA"/>
</dbReference>
<comment type="caution">
    <text evidence="2">The sequence shown here is derived from an EMBL/GenBank/DDBJ whole genome shotgun (WGS) entry which is preliminary data.</text>
</comment>
<gene>
    <name evidence="2" type="ORF">Q604_UNBC18416G0024</name>
</gene>
<accession>W1WQL9</accession>
<keyword evidence="1" id="KW-1133">Transmembrane helix</keyword>
<evidence type="ECO:0000313" key="2">
    <source>
        <dbReference type="EMBL" id="ETJ20423.1"/>
    </source>
</evidence>
<sequence length="127" mass="13405">MSVPSTSEVTTTLSPAFTSVRFAFNCFTLTASVLFVPSATLVILLPPLSKPVFVNLTSVVAVVPAAGVGALIVIPSLFTVVSPTVKEPALVRSISLFKEYVYVWLPVNALEVSVSSSCLTMRFLPAA</sequence>
<proteinExistence type="predicted"/>
<feature type="transmembrane region" description="Helical" evidence="1">
    <location>
        <begin position="52"/>
        <end position="81"/>
    </location>
</feature>